<dbReference type="GO" id="GO:0005829">
    <property type="term" value="C:cytosol"/>
    <property type="evidence" value="ECO:0007669"/>
    <property type="project" value="TreeGrafter"/>
</dbReference>
<dbReference type="InterPro" id="IPR036452">
    <property type="entry name" value="Ribo_hydro-like"/>
</dbReference>
<dbReference type="GO" id="GO:0006152">
    <property type="term" value="P:purine nucleoside catabolic process"/>
    <property type="evidence" value="ECO:0007669"/>
    <property type="project" value="TreeGrafter"/>
</dbReference>
<accession>A0A533I387</accession>
<sequence length="307" mass="31874">MRVWIDTDMGFDDLAAIGLCLSGGADVAGLSVVAGNVPLDRAVANACAAADVFGWRMPIHAGADAPLSGALQTAQYVLGPDGMPSTGARLPAPQQGPDPQDAVTALATYLDSGGEWILALGPLTNLAHLAQDRPGLLAQARIVWMGGAFARGNHTAVAEYNAAADPEALDIVLRAGADFIMVGLECCRAVQVGLDDLAPLRARKGPRAALLFDLYEGYIRIAADGARPMALYDPVAAALLLEPGLADYQRVHIAAELNGVHTRGMTVVEWRAGKAAPNAVVALDPDAKAIRAQFHGALMDMAGGRVD</sequence>
<keyword evidence="2" id="KW-0326">Glycosidase</keyword>
<protein>
    <submittedName>
        <fullName evidence="4">Nucleoside hydrolase</fullName>
    </submittedName>
</protein>
<dbReference type="Proteomes" id="UP000315344">
    <property type="component" value="Unassembled WGS sequence"/>
</dbReference>
<name>A0A533I387_PARDE</name>
<dbReference type="AlphaFoldDB" id="A0A533I387"/>
<gene>
    <name evidence="4" type="ORF">DI616_16575</name>
</gene>
<evidence type="ECO:0000259" key="3">
    <source>
        <dbReference type="Pfam" id="PF01156"/>
    </source>
</evidence>
<dbReference type="InterPro" id="IPR001910">
    <property type="entry name" value="Inosine/uridine_hydrolase_dom"/>
</dbReference>
<keyword evidence="1 4" id="KW-0378">Hydrolase</keyword>
<comment type="caution">
    <text evidence="4">The sequence shown here is derived from an EMBL/GenBank/DDBJ whole genome shotgun (WGS) entry which is preliminary data.</text>
</comment>
<evidence type="ECO:0000256" key="1">
    <source>
        <dbReference type="ARBA" id="ARBA00022801"/>
    </source>
</evidence>
<dbReference type="SUPFAM" id="SSF53590">
    <property type="entry name" value="Nucleoside hydrolase"/>
    <property type="match status" value="1"/>
</dbReference>
<dbReference type="PANTHER" id="PTHR12304">
    <property type="entry name" value="INOSINE-URIDINE PREFERRING NUCLEOSIDE HYDROLASE"/>
    <property type="match status" value="1"/>
</dbReference>
<evidence type="ECO:0000313" key="5">
    <source>
        <dbReference type="Proteomes" id="UP000315344"/>
    </source>
</evidence>
<evidence type="ECO:0000313" key="4">
    <source>
        <dbReference type="EMBL" id="TKW64987.1"/>
    </source>
</evidence>
<dbReference type="EMBL" id="VAFL01000017">
    <property type="protein sequence ID" value="TKW64987.1"/>
    <property type="molecule type" value="Genomic_DNA"/>
</dbReference>
<dbReference type="PANTHER" id="PTHR12304:SF4">
    <property type="entry name" value="URIDINE NUCLEOSIDASE"/>
    <property type="match status" value="1"/>
</dbReference>
<dbReference type="InterPro" id="IPR023186">
    <property type="entry name" value="IUNH"/>
</dbReference>
<feature type="domain" description="Inosine/uridine-preferring nucleoside hydrolase" evidence="3">
    <location>
        <begin position="3"/>
        <end position="290"/>
    </location>
</feature>
<dbReference type="GO" id="GO:0008477">
    <property type="term" value="F:purine nucleosidase activity"/>
    <property type="evidence" value="ECO:0007669"/>
    <property type="project" value="TreeGrafter"/>
</dbReference>
<dbReference type="Gene3D" id="3.90.245.10">
    <property type="entry name" value="Ribonucleoside hydrolase-like"/>
    <property type="match status" value="1"/>
</dbReference>
<proteinExistence type="predicted"/>
<reference evidence="4 5" key="1">
    <citation type="journal article" date="2017" name="Nat. Commun.">
        <title>In situ click chemistry generation of cyclooxygenase-2 inhibitors.</title>
        <authorList>
            <person name="Bhardwaj A."/>
            <person name="Kaur J."/>
            <person name="Wuest M."/>
            <person name="Wuest F."/>
        </authorList>
    </citation>
    <scope>NUCLEOTIDE SEQUENCE [LARGE SCALE GENOMIC DNA]</scope>
    <source>
        <strain evidence="4">S2_012_000_R3_94</strain>
    </source>
</reference>
<evidence type="ECO:0000256" key="2">
    <source>
        <dbReference type="ARBA" id="ARBA00023295"/>
    </source>
</evidence>
<dbReference type="Pfam" id="PF01156">
    <property type="entry name" value="IU_nuc_hydro"/>
    <property type="match status" value="1"/>
</dbReference>
<organism evidence="4 5">
    <name type="scientific">Paracoccus denitrificans</name>
    <dbReference type="NCBI Taxonomy" id="266"/>
    <lineage>
        <taxon>Bacteria</taxon>
        <taxon>Pseudomonadati</taxon>
        <taxon>Pseudomonadota</taxon>
        <taxon>Alphaproteobacteria</taxon>
        <taxon>Rhodobacterales</taxon>
        <taxon>Paracoccaceae</taxon>
        <taxon>Paracoccus</taxon>
    </lineage>
</organism>